<evidence type="ECO:0000313" key="2">
    <source>
        <dbReference type="Proteomes" id="UP000729009"/>
    </source>
</evidence>
<dbReference type="EMBL" id="SUQN01000010">
    <property type="protein sequence ID" value="NTZ52793.1"/>
    <property type="molecule type" value="Genomic_DNA"/>
</dbReference>
<protein>
    <recommendedName>
        <fullName evidence="3">Lipoprotein</fullName>
    </recommendedName>
</protein>
<name>A0ABD6MGL4_9ENTR</name>
<accession>A0ABD6MGL4</accession>
<keyword evidence="2" id="KW-1185">Reference proteome</keyword>
<comment type="caution">
    <text evidence="1">The sequence shown here is derived from an EMBL/GenBank/DDBJ whole genome shotgun (WGS) entry which is preliminary data.</text>
</comment>
<dbReference type="PROSITE" id="PS51257">
    <property type="entry name" value="PROKAR_LIPOPROTEIN"/>
    <property type="match status" value="1"/>
</dbReference>
<reference evidence="1 2" key="1">
    <citation type="submission" date="2019-05" db="EMBL/GenBank/DDBJ databases">
        <title>Draft genomes of bacterial isolates retrieved from different Forrest soils.</title>
        <authorList>
            <person name="Soares-Castro P."/>
            <person name="Santos P.M."/>
        </authorList>
    </citation>
    <scope>NUCLEOTIDE SEQUENCE [LARGE SCALE GENOMIC DNA]</scope>
    <source>
        <strain evidence="1 2">UMG736</strain>
    </source>
</reference>
<dbReference type="Proteomes" id="UP000729009">
    <property type="component" value="Unassembled WGS sequence"/>
</dbReference>
<gene>
    <name evidence="1" type="ORF">FCH32_21210</name>
</gene>
<dbReference type="RefSeq" id="WP_174361466.1">
    <property type="nucleotide sequence ID" value="NZ_SUQN01000010.1"/>
</dbReference>
<dbReference type="AlphaFoldDB" id="A0ABD6MGL4"/>
<organism evidence="1 2">
    <name type="scientific">Citrobacter gillenii</name>
    <dbReference type="NCBI Taxonomy" id="67828"/>
    <lineage>
        <taxon>Bacteria</taxon>
        <taxon>Pseudomonadati</taxon>
        <taxon>Pseudomonadota</taxon>
        <taxon>Gammaproteobacteria</taxon>
        <taxon>Enterobacterales</taxon>
        <taxon>Enterobacteriaceae</taxon>
        <taxon>Citrobacter</taxon>
        <taxon>Citrobacter freundii complex</taxon>
    </lineage>
</organism>
<sequence length="209" mass="23744">MNRTDFYLNVKLISVIVVTLFLSGCYSLDQNEFCPFGKGASQEVDYSSPVIISSNNNIIPTREQKALLASSRHFSSGVINETYDSAEYLCENKELSIEQYQQLQGIANVFIHSGAVFPWAWTENGKLQRDPLHLALEDNDAGHIITGAFCVVGICDRMDHDQFCKNKERAYLKNEKLINKLIDYYVSNKGYEITYPNTKTVSYCKGPKW</sequence>
<evidence type="ECO:0000313" key="1">
    <source>
        <dbReference type="EMBL" id="NTZ52793.1"/>
    </source>
</evidence>
<evidence type="ECO:0008006" key="3">
    <source>
        <dbReference type="Google" id="ProtNLM"/>
    </source>
</evidence>
<proteinExistence type="predicted"/>